<name>A0A1U6I3W1_9SPHN</name>
<dbReference type="STRING" id="428990.SAMN06295987_104133"/>
<dbReference type="InterPro" id="IPR015421">
    <property type="entry name" value="PyrdxlP-dep_Trfase_major"/>
</dbReference>
<sequence length="389" mass="42715">MAASPSLRTSTSYARWIRESIVRNSNSRNLLVSLFESSVPEPTTLLREVILEGFEKKVTSRYASTFVRGNPYLVAALAQEYRVGEDQVLTTTGATGALSLIYRALLTNGDRILVENPCFDLFANLAASSGHAVDTFERPAPHFAVDPQALEAAIGPRTRLVVLSNLHNPSGILIARETLNALADIAERHNVVFVFDEVYGPYAGEQFTPAASQGISERFLSVSSLTKIYGLSTLRCGWIVGDAAIVAPIRDLASEVEFAISNLAHCIAALVVEDPVDFRENTFSVLAQARPIIESYHDHWREHELVEGALPEHGCIAFPRLVGISDTLGFSRWLSDRCGVLVAPGEYFGAPGHVRLGFAMEPSRLDYGLQALTDSLLTYREQNRTKHRT</sequence>
<dbReference type="InterPro" id="IPR015422">
    <property type="entry name" value="PyrdxlP-dep_Trfase_small"/>
</dbReference>
<protein>
    <recommendedName>
        <fullName evidence="1">Aminotransferase class I/classII large domain-containing protein</fullName>
    </recommendedName>
</protein>
<dbReference type="CDD" id="cd00609">
    <property type="entry name" value="AAT_like"/>
    <property type="match status" value="1"/>
</dbReference>
<proteinExistence type="predicted"/>
<dbReference type="AlphaFoldDB" id="A0A1U6I3W1"/>
<dbReference type="Pfam" id="PF00155">
    <property type="entry name" value="Aminotran_1_2"/>
    <property type="match status" value="1"/>
</dbReference>
<dbReference type="PANTHER" id="PTHR43510">
    <property type="entry name" value="AMINOTRANSFERASE FUNCTION, HYPOTHETICAL (EUROFUNG)"/>
    <property type="match status" value="1"/>
</dbReference>
<evidence type="ECO:0000313" key="2">
    <source>
        <dbReference type="EMBL" id="SLK02715.1"/>
    </source>
</evidence>
<evidence type="ECO:0000259" key="1">
    <source>
        <dbReference type="Pfam" id="PF00155"/>
    </source>
</evidence>
<gene>
    <name evidence="2" type="ORF">SAMN06295987_104133</name>
</gene>
<dbReference type="SUPFAM" id="SSF53383">
    <property type="entry name" value="PLP-dependent transferases"/>
    <property type="match status" value="1"/>
</dbReference>
<keyword evidence="3" id="KW-1185">Reference proteome</keyword>
<dbReference type="GO" id="GO:0030170">
    <property type="term" value="F:pyridoxal phosphate binding"/>
    <property type="evidence" value="ECO:0007669"/>
    <property type="project" value="InterPro"/>
</dbReference>
<feature type="domain" description="Aminotransferase class I/classII large" evidence="1">
    <location>
        <begin position="68"/>
        <end position="372"/>
    </location>
</feature>
<dbReference type="PANTHER" id="PTHR43510:SF1">
    <property type="entry name" value="AMINOTRANSFERASE FUNCTION, HYPOTHETICAL (EUROFUNG)"/>
    <property type="match status" value="1"/>
</dbReference>
<reference evidence="3" key="1">
    <citation type="submission" date="2017-02" db="EMBL/GenBank/DDBJ databases">
        <authorList>
            <person name="Varghese N."/>
            <person name="Submissions S."/>
        </authorList>
    </citation>
    <scope>NUCLEOTIDE SEQUENCE [LARGE SCALE GENOMIC DNA]</scope>
    <source>
        <strain evidence="3">SM117</strain>
    </source>
</reference>
<dbReference type="Proteomes" id="UP000190989">
    <property type="component" value="Unassembled WGS sequence"/>
</dbReference>
<dbReference type="Gene3D" id="3.40.640.10">
    <property type="entry name" value="Type I PLP-dependent aspartate aminotransferase-like (Major domain)"/>
    <property type="match status" value="1"/>
</dbReference>
<organism evidence="2 3">
    <name type="scientific">Novosphingobium mathurense</name>
    <dbReference type="NCBI Taxonomy" id="428990"/>
    <lineage>
        <taxon>Bacteria</taxon>
        <taxon>Pseudomonadati</taxon>
        <taxon>Pseudomonadota</taxon>
        <taxon>Alphaproteobacteria</taxon>
        <taxon>Sphingomonadales</taxon>
        <taxon>Sphingomonadaceae</taxon>
        <taxon>Novosphingobium</taxon>
    </lineage>
</organism>
<dbReference type="EMBL" id="FVZE01000004">
    <property type="protein sequence ID" value="SLK02715.1"/>
    <property type="molecule type" value="Genomic_DNA"/>
</dbReference>
<dbReference type="InterPro" id="IPR015424">
    <property type="entry name" value="PyrdxlP-dep_Trfase"/>
</dbReference>
<evidence type="ECO:0000313" key="3">
    <source>
        <dbReference type="Proteomes" id="UP000190989"/>
    </source>
</evidence>
<dbReference type="InterPro" id="IPR004839">
    <property type="entry name" value="Aminotransferase_I/II_large"/>
</dbReference>
<dbReference type="Gene3D" id="3.90.1150.10">
    <property type="entry name" value="Aspartate Aminotransferase, domain 1"/>
    <property type="match status" value="1"/>
</dbReference>
<accession>A0A1U6I3W1</accession>